<feature type="transmembrane region" description="Helical" evidence="8">
    <location>
        <begin position="147"/>
        <end position="168"/>
    </location>
</feature>
<gene>
    <name evidence="10" type="ORF">A2782_02895</name>
</gene>
<dbReference type="GO" id="GO:0000030">
    <property type="term" value="F:mannosyltransferase activity"/>
    <property type="evidence" value="ECO:0007669"/>
    <property type="project" value="InterPro"/>
</dbReference>
<protein>
    <recommendedName>
        <fullName evidence="9">ArnT-like N-terminal domain-containing protein</fullName>
    </recommendedName>
</protein>
<evidence type="ECO:0000313" key="10">
    <source>
        <dbReference type="EMBL" id="OGY09760.1"/>
    </source>
</evidence>
<comment type="subcellular location">
    <subcellularLocation>
        <location evidence="1">Cell membrane</location>
        <topology evidence="1">Multi-pass membrane protein</topology>
    </subcellularLocation>
</comment>
<evidence type="ECO:0000256" key="7">
    <source>
        <dbReference type="ARBA" id="ARBA00023136"/>
    </source>
</evidence>
<dbReference type="GO" id="GO:0009103">
    <property type="term" value="P:lipopolysaccharide biosynthetic process"/>
    <property type="evidence" value="ECO:0007669"/>
    <property type="project" value="UniProtKB-ARBA"/>
</dbReference>
<evidence type="ECO:0000256" key="4">
    <source>
        <dbReference type="ARBA" id="ARBA00022679"/>
    </source>
</evidence>
<proteinExistence type="predicted"/>
<evidence type="ECO:0000256" key="6">
    <source>
        <dbReference type="ARBA" id="ARBA00022989"/>
    </source>
</evidence>
<feature type="transmembrane region" description="Helical" evidence="8">
    <location>
        <begin position="363"/>
        <end position="380"/>
    </location>
</feature>
<feature type="transmembrane region" description="Helical" evidence="8">
    <location>
        <begin position="174"/>
        <end position="194"/>
    </location>
</feature>
<reference evidence="10 11" key="1">
    <citation type="journal article" date="2016" name="Nat. Commun.">
        <title>Thousands of microbial genomes shed light on interconnected biogeochemical processes in an aquifer system.</title>
        <authorList>
            <person name="Anantharaman K."/>
            <person name="Brown C.T."/>
            <person name="Hug L.A."/>
            <person name="Sharon I."/>
            <person name="Castelle C.J."/>
            <person name="Probst A.J."/>
            <person name="Thomas B.C."/>
            <person name="Singh A."/>
            <person name="Wilkins M.J."/>
            <person name="Karaoz U."/>
            <person name="Brodie E.L."/>
            <person name="Williams K.H."/>
            <person name="Hubbard S.S."/>
            <person name="Banfield J.F."/>
        </authorList>
    </citation>
    <scope>NUCLEOTIDE SEQUENCE [LARGE SCALE GENOMIC DNA]</scope>
</reference>
<dbReference type="Proteomes" id="UP000177967">
    <property type="component" value="Unassembled WGS sequence"/>
</dbReference>
<feature type="domain" description="ArnT-like N-terminal" evidence="9">
    <location>
        <begin position="12"/>
        <end position="227"/>
    </location>
</feature>
<dbReference type="STRING" id="1797513.A2782_02895"/>
<keyword evidence="5 8" id="KW-0812">Transmembrane</keyword>
<keyword evidence="4" id="KW-0808">Transferase</keyword>
<feature type="transmembrane region" description="Helical" evidence="8">
    <location>
        <begin position="96"/>
        <end position="113"/>
    </location>
</feature>
<dbReference type="GO" id="GO:0005886">
    <property type="term" value="C:plasma membrane"/>
    <property type="evidence" value="ECO:0007669"/>
    <property type="project" value="UniProtKB-SubCell"/>
</dbReference>
<dbReference type="EMBL" id="MHBW01000005">
    <property type="protein sequence ID" value="OGY09760.1"/>
    <property type="molecule type" value="Genomic_DNA"/>
</dbReference>
<evidence type="ECO:0000259" key="9">
    <source>
        <dbReference type="Pfam" id="PF02366"/>
    </source>
</evidence>
<evidence type="ECO:0000313" key="11">
    <source>
        <dbReference type="Proteomes" id="UP000177967"/>
    </source>
</evidence>
<dbReference type="GO" id="GO:0016763">
    <property type="term" value="F:pentosyltransferase activity"/>
    <property type="evidence" value="ECO:0007669"/>
    <property type="project" value="TreeGrafter"/>
</dbReference>
<dbReference type="GO" id="GO:0010041">
    <property type="term" value="P:response to iron(III) ion"/>
    <property type="evidence" value="ECO:0007669"/>
    <property type="project" value="TreeGrafter"/>
</dbReference>
<dbReference type="PANTHER" id="PTHR33908:SF3">
    <property type="entry name" value="UNDECAPRENYL PHOSPHATE-ALPHA-4-AMINO-4-DEOXY-L-ARABINOSE ARABINOSYL TRANSFERASE"/>
    <property type="match status" value="1"/>
</dbReference>
<name>A0A1G1V306_9BACT</name>
<keyword evidence="6 8" id="KW-1133">Transmembrane helix</keyword>
<feature type="transmembrane region" description="Helical" evidence="8">
    <location>
        <begin position="387"/>
        <end position="408"/>
    </location>
</feature>
<dbReference type="AlphaFoldDB" id="A0A1G1V306"/>
<feature type="transmembrane region" description="Helical" evidence="8">
    <location>
        <begin position="308"/>
        <end position="327"/>
    </location>
</feature>
<keyword evidence="7 8" id="KW-0472">Membrane</keyword>
<evidence type="ECO:0000256" key="5">
    <source>
        <dbReference type="ARBA" id="ARBA00022692"/>
    </source>
</evidence>
<keyword evidence="2" id="KW-1003">Cell membrane</keyword>
<evidence type="ECO:0000256" key="3">
    <source>
        <dbReference type="ARBA" id="ARBA00022676"/>
    </source>
</evidence>
<feature type="transmembrane region" description="Helical" evidence="8">
    <location>
        <begin position="119"/>
        <end position="135"/>
    </location>
</feature>
<accession>A0A1G1V306</accession>
<comment type="caution">
    <text evidence="10">The sequence shown here is derived from an EMBL/GenBank/DDBJ whole genome shotgun (WGS) entry which is preliminary data.</text>
</comment>
<dbReference type="PANTHER" id="PTHR33908">
    <property type="entry name" value="MANNOSYLTRANSFERASE YKCB-RELATED"/>
    <property type="match status" value="1"/>
</dbReference>
<dbReference type="GO" id="GO:0006493">
    <property type="term" value="P:protein O-linked glycosylation"/>
    <property type="evidence" value="ECO:0007669"/>
    <property type="project" value="InterPro"/>
</dbReference>
<sequence length="560" mass="65568">MWLKKHWLLVLIVILGFILRFVWITRVPPSLNWDEVSHGWNAYSILKTGQDEWGKAFPIANFRAYGDYPLPLNLYFTIPFIKAFGLNTLAIRLPHVLLGTLTILSSYFVFLGVTKRKDISLLGAFFVAIDPWLLFPSRFVLQSNLSVFFITTAVALFVNGKFPLSFFAFGLTLFSYHTTRIFTPIFLLALFIIYRRELLNFFKHKRLLGTISLVILSVFLVPLPFVLSNPEARARANWVFLVDQSAINHIETWRQSSKLPPKLARLLYNRPVYFVEKFAQNYVDYFSPQFLFLNGGTQYQFSVPGWGLLYPVNLPFFYIGLILVAWRAIKKEKAYQLVLLWLLLAPIPASITNEKYAVLRSTSMLPIPQLLSALGVFWAVDKIARKWKVVVLAAYFLVLFGFVEKYLFNYFALYRSNYSWAWQYGYAFMVDYVKLHYKEYDRVVITKKYGEPHEFLLFYWPWDPAAYRKDSKLVRFNQSDWYWIDRFDKFYFVNDWDMPRVAGGEWRVESGETFSCAGATRCLLVTSPGNYPSDWNKLKTIFFLDGKPVFDILSNYETKN</sequence>
<dbReference type="InterPro" id="IPR003342">
    <property type="entry name" value="ArnT-like_N"/>
</dbReference>
<evidence type="ECO:0000256" key="2">
    <source>
        <dbReference type="ARBA" id="ARBA00022475"/>
    </source>
</evidence>
<feature type="transmembrane region" description="Helical" evidence="8">
    <location>
        <begin position="334"/>
        <end position="351"/>
    </location>
</feature>
<feature type="transmembrane region" description="Helical" evidence="8">
    <location>
        <begin position="206"/>
        <end position="227"/>
    </location>
</feature>
<dbReference type="Pfam" id="PF02366">
    <property type="entry name" value="PMT"/>
    <property type="match status" value="1"/>
</dbReference>
<organism evidence="10 11">
    <name type="scientific">Candidatus Blackburnbacteria bacterium RIFCSPHIGHO2_01_FULL_43_15b</name>
    <dbReference type="NCBI Taxonomy" id="1797513"/>
    <lineage>
        <taxon>Bacteria</taxon>
        <taxon>Candidatus Blackburniibacteriota</taxon>
    </lineage>
</organism>
<evidence type="ECO:0000256" key="1">
    <source>
        <dbReference type="ARBA" id="ARBA00004651"/>
    </source>
</evidence>
<feature type="transmembrane region" description="Helical" evidence="8">
    <location>
        <begin position="7"/>
        <end position="24"/>
    </location>
</feature>
<dbReference type="InterPro" id="IPR050297">
    <property type="entry name" value="LipidA_mod_glycosyltrf_83"/>
</dbReference>
<keyword evidence="3" id="KW-0328">Glycosyltransferase</keyword>
<evidence type="ECO:0000256" key="8">
    <source>
        <dbReference type="SAM" id="Phobius"/>
    </source>
</evidence>